<sequence>MFPPQPNFFICFFLLSIPRPILSSFETINNYSVSPLRETKTYNLTLQQYYRALDVLDANGKQQIPFFDSDEFPGILNLNEQLAPFTSANCIISLNNFRNTDIFAETPLEYPLLVWTPELGKLNEFDTWMPKDFNKKNSVTFVNDTLSCNTSNILQTVGFRCYYTDICLDLDIFAFSSQSKPWNCQVEIYLYQPDRKRKEKYPKLFREIFDDKEEADFANALLYYRVPSVKFFVHHDTLQYVDSQILRRSILNIMTDSKKRPVNFVYLYASVQSISQSSGVIDSVKIVKECQHCLKKPKDKEEISRTLDVILEEINLNLNSLEKLDKLGHPDPSGYIHWAIRSDLFRYKLSESVIFHLSLCDKRQITAEYLLHSHLDISPMEKLAKAYAHVWLSVMKNSTFKLDIGNEMLTVCYPIRGEIMVEHSFDIVMTLHEEMFLNSGSRGRALQIPLDLSALKFVSCGRRALQSMAFRELIDVYDPAVWAFLVITVLILMIASEQLSGRTGWISLFTIWKHWLPIFKSIIEQGDPFSNRYLKTFQTRLIIFPFMLAMIVLSNAYKNNNVYNMIAPRHAVPYKYLKELVHDNFTIYGRSSKVIFYWWDSKKPNWSNFNVTQHYISVGRRNVRVHSEILISLDGLLDKKKALLTKAYNDSILLMELVKNSTDMHPNLFSALKPLFAEIDSIDPFPFHSSSAMISNPLIERLTKEEDLILTKFIEECNKTALVLPQHLCMKHAHRLQRLGKDDVFIGEETYVKHLYTYYLIHRIPSFIIKRLSGTKESGIWEWWLKLLKGSDTLYQGHKVLKKPNLDGNVLVIFSLLCIGLCVASVIFVVENWKYFLSTAMGASSIVLKCQFDRVNKVSRNVNCKPAQFCKFFWKC</sequence>
<reference evidence="3 4" key="1">
    <citation type="submission" date="2024-08" db="EMBL/GenBank/DDBJ databases">
        <authorList>
            <person name="Cucini C."/>
            <person name="Frati F."/>
        </authorList>
    </citation>
    <scope>NUCLEOTIDE SEQUENCE [LARGE SCALE GENOMIC DNA]</scope>
</reference>
<keyword evidence="1" id="KW-0472">Membrane</keyword>
<feature type="chain" id="PRO_5046688154" evidence="2">
    <location>
        <begin position="24"/>
        <end position="876"/>
    </location>
</feature>
<evidence type="ECO:0000313" key="3">
    <source>
        <dbReference type="EMBL" id="CAL8121474.1"/>
    </source>
</evidence>
<proteinExistence type="predicted"/>
<evidence type="ECO:0000256" key="1">
    <source>
        <dbReference type="SAM" id="Phobius"/>
    </source>
</evidence>
<protein>
    <submittedName>
        <fullName evidence="3">Uncharacterized protein</fullName>
    </submittedName>
</protein>
<keyword evidence="4" id="KW-1185">Reference proteome</keyword>
<organism evidence="3 4">
    <name type="scientific">Orchesella dallaii</name>
    <dbReference type="NCBI Taxonomy" id="48710"/>
    <lineage>
        <taxon>Eukaryota</taxon>
        <taxon>Metazoa</taxon>
        <taxon>Ecdysozoa</taxon>
        <taxon>Arthropoda</taxon>
        <taxon>Hexapoda</taxon>
        <taxon>Collembola</taxon>
        <taxon>Entomobryomorpha</taxon>
        <taxon>Entomobryoidea</taxon>
        <taxon>Orchesellidae</taxon>
        <taxon>Orchesellinae</taxon>
        <taxon>Orchesella</taxon>
    </lineage>
</organism>
<keyword evidence="1" id="KW-1133">Transmembrane helix</keyword>
<keyword evidence="2" id="KW-0732">Signal</keyword>
<evidence type="ECO:0000256" key="2">
    <source>
        <dbReference type="SAM" id="SignalP"/>
    </source>
</evidence>
<dbReference type="EMBL" id="CAXLJM020000065">
    <property type="protein sequence ID" value="CAL8121474.1"/>
    <property type="molecule type" value="Genomic_DNA"/>
</dbReference>
<accession>A0ABP1R6U9</accession>
<feature type="transmembrane region" description="Helical" evidence="1">
    <location>
        <begin position="810"/>
        <end position="830"/>
    </location>
</feature>
<gene>
    <name evidence="3" type="ORF">ODALV1_LOCUS19401</name>
</gene>
<comment type="caution">
    <text evidence="3">The sequence shown here is derived from an EMBL/GenBank/DDBJ whole genome shotgun (WGS) entry which is preliminary data.</text>
</comment>
<feature type="signal peptide" evidence="2">
    <location>
        <begin position="1"/>
        <end position="23"/>
    </location>
</feature>
<name>A0ABP1R6U9_9HEXA</name>
<keyword evidence="1" id="KW-0812">Transmembrane</keyword>
<evidence type="ECO:0000313" key="4">
    <source>
        <dbReference type="Proteomes" id="UP001642540"/>
    </source>
</evidence>
<feature type="transmembrane region" description="Helical" evidence="1">
    <location>
        <begin position="541"/>
        <end position="557"/>
    </location>
</feature>
<dbReference type="Proteomes" id="UP001642540">
    <property type="component" value="Unassembled WGS sequence"/>
</dbReference>